<evidence type="ECO:0000313" key="4">
    <source>
        <dbReference type="WormBase" id="CBG27250"/>
    </source>
</evidence>
<evidence type="ECO:0000256" key="1">
    <source>
        <dbReference type="SAM" id="Phobius"/>
    </source>
</evidence>
<keyword evidence="1" id="KW-0472">Membrane</keyword>
<gene>
    <name evidence="2 4" type="ORF">CBG27250</name>
    <name evidence="2" type="ORF">CBG_27250</name>
</gene>
<dbReference type="RefSeq" id="XP_045098358.1">
    <property type="nucleotide sequence ID" value="XM_045238219.1"/>
</dbReference>
<evidence type="ECO:0000313" key="2">
    <source>
        <dbReference type="EMBL" id="CAR98788.1"/>
    </source>
</evidence>
<dbReference type="EMBL" id="HE601135">
    <property type="protein sequence ID" value="CAR98788.1"/>
    <property type="molecule type" value="Genomic_DNA"/>
</dbReference>
<dbReference type="AlphaFoldDB" id="B6IFX2"/>
<dbReference type="STRING" id="6238.B6IFX2"/>
<organism evidence="2 3">
    <name type="scientific">Caenorhabditis briggsae</name>
    <dbReference type="NCBI Taxonomy" id="6238"/>
    <lineage>
        <taxon>Eukaryota</taxon>
        <taxon>Metazoa</taxon>
        <taxon>Ecdysozoa</taxon>
        <taxon>Nematoda</taxon>
        <taxon>Chromadorea</taxon>
        <taxon>Rhabditida</taxon>
        <taxon>Rhabditina</taxon>
        <taxon>Rhabditomorpha</taxon>
        <taxon>Rhabditoidea</taxon>
        <taxon>Rhabditidae</taxon>
        <taxon>Peloderinae</taxon>
        <taxon>Caenorhabditis</taxon>
    </lineage>
</organism>
<accession>B6IFX2</accession>
<dbReference type="HOGENOM" id="CLU_2212304_0_0_1"/>
<dbReference type="InParanoid" id="B6IFX2"/>
<keyword evidence="1" id="KW-0812">Transmembrane</keyword>
<name>B6IFX2_CAEBR</name>
<sequence length="107" mass="12482">MPVYQNVPIDETIPANARRRKEKLAMFVVIFLFFFCFSSLAWYFHEKPNSASSSKPLIGYYREWGDKRNNSTYHFEILAQLIHSRAVTDESGNVEEKFNVINNLLSS</sequence>
<evidence type="ECO:0000313" key="3">
    <source>
        <dbReference type="Proteomes" id="UP000008549"/>
    </source>
</evidence>
<feature type="transmembrane region" description="Helical" evidence="1">
    <location>
        <begin position="24"/>
        <end position="44"/>
    </location>
</feature>
<dbReference type="CTD" id="68918705"/>
<protein>
    <submittedName>
        <fullName evidence="2">Protein CBG27250</fullName>
    </submittedName>
</protein>
<reference evidence="2 3" key="2">
    <citation type="journal article" date="2011" name="PLoS Genet.">
        <title>Caenorhabditis briggsae recombinant inbred line genotypes reveal inter-strain incompatibility and the evolution of recombination.</title>
        <authorList>
            <person name="Ross J.A."/>
            <person name="Koboldt D.C."/>
            <person name="Staisch J.E."/>
            <person name="Chamberlin H.M."/>
            <person name="Gupta B.P."/>
            <person name="Miller R.D."/>
            <person name="Baird S.E."/>
            <person name="Haag E.S."/>
        </authorList>
    </citation>
    <scope>NUCLEOTIDE SEQUENCE [LARGE SCALE GENOMIC DNA]</scope>
    <source>
        <strain evidence="2 3">AF16</strain>
    </source>
</reference>
<dbReference type="Proteomes" id="UP000008549">
    <property type="component" value="Unassembled WGS sequence"/>
</dbReference>
<proteinExistence type="predicted"/>
<keyword evidence="3" id="KW-1185">Reference proteome</keyword>
<keyword evidence="1" id="KW-1133">Transmembrane helix</keyword>
<dbReference type="KEGG" id="cbr:CBG_27250"/>
<reference evidence="2 3" key="1">
    <citation type="journal article" date="2003" name="PLoS Biol.">
        <title>The genome sequence of Caenorhabditis briggsae: a platform for comparative genomics.</title>
        <authorList>
            <person name="Stein L.D."/>
            <person name="Bao Z."/>
            <person name="Blasiar D."/>
            <person name="Blumenthal T."/>
            <person name="Brent M.R."/>
            <person name="Chen N."/>
            <person name="Chinwalla A."/>
            <person name="Clarke L."/>
            <person name="Clee C."/>
            <person name="Coghlan A."/>
            <person name="Coulson A."/>
            <person name="D'Eustachio P."/>
            <person name="Fitch D.H."/>
            <person name="Fulton L.A."/>
            <person name="Fulton R.E."/>
            <person name="Griffiths-Jones S."/>
            <person name="Harris T.W."/>
            <person name="Hillier L.W."/>
            <person name="Kamath R."/>
            <person name="Kuwabara P.E."/>
            <person name="Mardis E.R."/>
            <person name="Marra M.A."/>
            <person name="Miner T.L."/>
            <person name="Minx P."/>
            <person name="Mullikin J.C."/>
            <person name="Plumb R.W."/>
            <person name="Rogers J."/>
            <person name="Schein J.E."/>
            <person name="Sohrmann M."/>
            <person name="Spieth J."/>
            <person name="Stajich J.E."/>
            <person name="Wei C."/>
            <person name="Willey D."/>
            <person name="Wilson R.K."/>
            <person name="Durbin R."/>
            <person name="Waterston R.H."/>
        </authorList>
    </citation>
    <scope>NUCLEOTIDE SEQUENCE [LARGE SCALE GENOMIC DNA]</scope>
    <source>
        <strain evidence="2 3">AF16</strain>
    </source>
</reference>
<dbReference type="GeneID" id="68918705"/>
<dbReference type="WormBase" id="CBG27250">
    <property type="protein sequence ID" value="CBP40435"/>
    <property type="gene ID" value="WBGene00088664"/>
</dbReference>